<dbReference type="InterPro" id="IPR023198">
    <property type="entry name" value="PGP-like_dom2"/>
</dbReference>
<dbReference type="PANTHER" id="PTHR43434:SF1">
    <property type="entry name" value="PHOSPHOGLYCOLATE PHOSPHATASE"/>
    <property type="match status" value="1"/>
</dbReference>
<dbReference type="SFLD" id="SFLDS00003">
    <property type="entry name" value="Haloacid_Dehalogenase"/>
    <property type="match status" value="1"/>
</dbReference>
<dbReference type="SUPFAM" id="SSF56784">
    <property type="entry name" value="HAD-like"/>
    <property type="match status" value="1"/>
</dbReference>
<keyword evidence="2" id="KW-1185">Reference proteome</keyword>
<dbReference type="Gene3D" id="3.40.50.1000">
    <property type="entry name" value="HAD superfamily/HAD-like"/>
    <property type="match status" value="1"/>
</dbReference>
<name>A0ABP9RYQ3_9ACTN</name>
<reference evidence="2" key="1">
    <citation type="journal article" date="2019" name="Int. J. Syst. Evol. Microbiol.">
        <title>The Global Catalogue of Microorganisms (GCM) 10K type strain sequencing project: providing services to taxonomists for standard genome sequencing and annotation.</title>
        <authorList>
            <consortium name="The Broad Institute Genomics Platform"/>
            <consortium name="The Broad Institute Genome Sequencing Center for Infectious Disease"/>
            <person name="Wu L."/>
            <person name="Ma J."/>
        </authorList>
    </citation>
    <scope>NUCLEOTIDE SEQUENCE [LARGE SCALE GENOMIC DNA]</scope>
    <source>
        <strain evidence="2">JCM 18304</strain>
    </source>
</reference>
<evidence type="ECO:0000313" key="2">
    <source>
        <dbReference type="Proteomes" id="UP001501570"/>
    </source>
</evidence>
<dbReference type="PANTHER" id="PTHR43434">
    <property type="entry name" value="PHOSPHOGLYCOLATE PHOSPHATASE"/>
    <property type="match status" value="1"/>
</dbReference>
<dbReference type="InterPro" id="IPR036412">
    <property type="entry name" value="HAD-like_sf"/>
</dbReference>
<protein>
    <submittedName>
        <fullName evidence="1">Haloacid dehalogenase-like hydrolase</fullName>
    </submittedName>
</protein>
<gene>
    <name evidence="1" type="ORF">GCM10023322_41630</name>
</gene>
<organism evidence="1 2">
    <name type="scientific">Rugosimonospora acidiphila</name>
    <dbReference type="NCBI Taxonomy" id="556531"/>
    <lineage>
        <taxon>Bacteria</taxon>
        <taxon>Bacillati</taxon>
        <taxon>Actinomycetota</taxon>
        <taxon>Actinomycetes</taxon>
        <taxon>Micromonosporales</taxon>
        <taxon>Micromonosporaceae</taxon>
        <taxon>Rugosimonospora</taxon>
    </lineage>
</organism>
<dbReference type="RefSeq" id="WP_345631887.1">
    <property type="nucleotide sequence ID" value="NZ_BAABJQ010000012.1"/>
</dbReference>
<dbReference type="Gene3D" id="1.10.150.240">
    <property type="entry name" value="Putative phosphatase, domain 2"/>
    <property type="match status" value="1"/>
</dbReference>
<dbReference type="InterPro" id="IPR023214">
    <property type="entry name" value="HAD_sf"/>
</dbReference>
<comment type="caution">
    <text evidence="1">The sequence shown here is derived from an EMBL/GenBank/DDBJ whole genome shotgun (WGS) entry which is preliminary data.</text>
</comment>
<dbReference type="InterPro" id="IPR050155">
    <property type="entry name" value="HAD-like_hydrolase_sf"/>
</dbReference>
<dbReference type="EMBL" id="BAABJQ010000012">
    <property type="protein sequence ID" value="GAA5189223.1"/>
    <property type="molecule type" value="Genomic_DNA"/>
</dbReference>
<sequence>MRLLMWDVDLTLLHAGGVARESWAEAFGAMTGLAPRVLPTFAGRTDLDTAAEIFRVHGLPEPDFEEFFDRYAAAFAARRDLVARHGRVLPGAAEVLAALAERPDITQTVVTGNIRPVAEVKLDALGLSGTLDLDVGGYGTDDGDRATLVRRGRQRAEAKYGTFADLWVIGDTRHDVAAALACGARAVGVASGSAGADELASAGADLVLESLADVGAVVRALTGSRCVNESSSPG</sequence>
<dbReference type="Pfam" id="PF12710">
    <property type="entry name" value="HAD"/>
    <property type="match status" value="1"/>
</dbReference>
<proteinExistence type="predicted"/>
<dbReference type="SFLD" id="SFLDG01129">
    <property type="entry name" value="C1.5:_HAD__Beta-PGM__Phosphata"/>
    <property type="match status" value="1"/>
</dbReference>
<dbReference type="Proteomes" id="UP001501570">
    <property type="component" value="Unassembled WGS sequence"/>
</dbReference>
<evidence type="ECO:0000313" key="1">
    <source>
        <dbReference type="EMBL" id="GAA5189223.1"/>
    </source>
</evidence>
<accession>A0ABP9RYQ3</accession>